<dbReference type="PANTHER" id="PTHR34252">
    <property type="entry name" value="UPF0705 PROTEIN C11ORF49"/>
    <property type="match status" value="1"/>
</dbReference>
<evidence type="ECO:0000256" key="1">
    <source>
        <dbReference type="ARBA" id="ARBA00004607"/>
    </source>
</evidence>
<reference evidence="9" key="1">
    <citation type="submission" date="2022-07" db="EMBL/GenBank/DDBJ databases">
        <title>Chromosome-level genome of Muraenolepis orangiensis.</title>
        <authorList>
            <person name="Kim J."/>
        </authorList>
    </citation>
    <scope>NUCLEOTIDE SEQUENCE</scope>
    <source>
        <strain evidence="9">KU_S4_2022</strain>
        <tissue evidence="9">Muscle</tissue>
    </source>
</reference>
<dbReference type="GO" id="GO:0034451">
    <property type="term" value="C:centriolar satellite"/>
    <property type="evidence" value="ECO:0007669"/>
    <property type="project" value="UniProtKB-SubCell"/>
</dbReference>
<keyword evidence="5" id="KW-0206">Cytoskeleton</keyword>
<evidence type="ECO:0000256" key="5">
    <source>
        <dbReference type="ARBA" id="ARBA00023212"/>
    </source>
</evidence>
<keyword evidence="10" id="KW-1185">Reference proteome</keyword>
<name>A0A9Q0DYL2_9TELE</name>
<comment type="subcellular location">
    <subcellularLocation>
        <location evidence="1">Cytoplasm</location>
        <location evidence="1">Cytoskeleton</location>
        <location evidence="1">Microtubule organizing center</location>
        <location evidence="1">Centrosome</location>
        <location evidence="1">Centriolar satellite</location>
    </subcellularLocation>
</comment>
<evidence type="ECO:0000313" key="9">
    <source>
        <dbReference type="EMBL" id="KAJ3597157.1"/>
    </source>
</evidence>
<dbReference type="AlphaFoldDB" id="A0A9Q0DYL2"/>
<dbReference type="EMBL" id="JANIIK010000110">
    <property type="protein sequence ID" value="KAJ3597157.1"/>
    <property type="molecule type" value="Genomic_DNA"/>
</dbReference>
<dbReference type="Proteomes" id="UP001148018">
    <property type="component" value="Unassembled WGS sequence"/>
</dbReference>
<dbReference type="CDD" id="cd22959">
    <property type="entry name" value="DD_C11orf49"/>
    <property type="match status" value="1"/>
</dbReference>
<comment type="similarity">
    <text evidence="6">Belongs to the CSTPP1 family.</text>
</comment>
<evidence type="ECO:0000256" key="7">
    <source>
        <dbReference type="ARBA" id="ARBA00033769"/>
    </source>
</evidence>
<evidence type="ECO:0000256" key="4">
    <source>
        <dbReference type="ARBA" id="ARBA00022701"/>
    </source>
</evidence>
<dbReference type="PANTHER" id="PTHR34252:SF1">
    <property type="entry name" value="CENTRIOLAR SATELLITE-ASSOCIATED TUBULIN POLYGLUTAMYLASE COMPLEX REGULATOR 1"/>
    <property type="match status" value="1"/>
</dbReference>
<evidence type="ECO:0000256" key="8">
    <source>
        <dbReference type="ARBA" id="ARBA00045673"/>
    </source>
</evidence>
<dbReference type="InterPro" id="IPR038968">
    <property type="entry name" value="CSTPP1"/>
</dbReference>
<protein>
    <recommendedName>
        <fullName evidence="7">Centriolar satellite-associated tubulin polyglutamylase complex regulator 1</fullName>
    </recommendedName>
</protein>
<comment type="function">
    <text evidence="8">Regulator of the tubulin polyglutamylase complex (TPGC) that controls cytoskeletal organization, nuclear shape, and cilium disassembly by balancing microtubule and actin assembly. Regulates the assembly and stability of the TPGC and thereby modulates polyglutamylation of the microtubule, which antagonizes MAP4 binding.</text>
</comment>
<accession>A0A9Q0DYL2</accession>
<keyword evidence="2" id="KW-0963">Cytoplasm</keyword>
<sequence length="247" mass="28264">MGYLAETNVLFYLNDALIQLLEHREEYTQFGVTRYFAEYFSSVKNSNHVLFREYNYIKATPHNRASFIKVFWRCFRQIGRSGDVLSVAEYSSVLQLLCPDFPVELVQSTARIVLVDDTVDYLMSFADFLYAFQLQFYYQEFLASVLAIYQDLLYGKNPNTVIVPTSIAVEQLPLLATEENSTQELQEGVEASTLAECINGLCDRFKQSHPPRSCMLDVLQQSPKVSYYSFLMSLSKQDAVNAHIGAL</sequence>
<evidence type="ECO:0000313" key="10">
    <source>
        <dbReference type="Proteomes" id="UP001148018"/>
    </source>
</evidence>
<evidence type="ECO:0000256" key="2">
    <source>
        <dbReference type="ARBA" id="ARBA00022490"/>
    </source>
</evidence>
<dbReference type="OrthoDB" id="197906at2759"/>
<gene>
    <name evidence="9" type="ORF">NHX12_003557</name>
</gene>
<dbReference type="GO" id="GO:0005874">
    <property type="term" value="C:microtubule"/>
    <property type="evidence" value="ECO:0007669"/>
    <property type="project" value="UniProtKB-KW"/>
</dbReference>
<proteinExistence type="inferred from homology"/>
<evidence type="ECO:0000256" key="3">
    <source>
        <dbReference type="ARBA" id="ARBA00022553"/>
    </source>
</evidence>
<keyword evidence="4" id="KW-0493">Microtubule</keyword>
<organism evidence="9 10">
    <name type="scientific">Muraenolepis orangiensis</name>
    <name type="common">Patagonian moray cod</name>
    <dbReference type="NCBI Taxonomy" id="630683"/>
    <lineage>
        <taxon>Eukaryota</taxon>
        <taxon>Metazoa</taxon>
        <taxon>Chordata</taxon>
        <taxon>Craniata</taxon>
        <taxon>Vertebrata</taxon>
        <taxon>Euteleostomi</taxon>
        <taxon>Actinopterygii</taxon>
        <taxon>Neopterygii</taxon>
        <taxon>Teleostei</taxon>
        <taxon>Neoteleostei</taxon>
        <taxon>Acanthomorphata</taxon>
        <taxon>Zeiogadaria</taxon>
        <taxon>Gadariae</taxon>
        <taxon>Gadiformes</taxon>
        <taxon>Muraenolepidoidei</taxon>
        <taxon>Muraenolepididae</taxon>
        <taxon>Muraenolepis</taxon>
    </lineage>
</organism>
<comment type="caution">
    <text evidence="9">The sequence shown here is derived from an EMBL/GenBank/DDBJ whole genome shotgun (WGS) entry which is preliminary data.</text>
</comment>
<evidence type="ECO:0000256" key="6">
    <source>
        <dbReference type="ARBA" id="ARBA00033750"/>
    </source>
</evidence>
<feature type="non-terminal residue" evidence="9">
    <location>
        <position position="1"/>
    </location>
</feature>
<keyword evidence="3" id="KW-0597">Phosphoprotein</keyword>